<dbReference type="InterPro" id="IPR014710">
    <property type="entry name" value="RmlC-like_jellyroll"/>
</dbReference>
<name>A0ABT8C965_9BACT</name>
<comment type="caution">
    <text evidence="2">The sequence shown here is derived from an EMBL/GenBank/DDBJ whole genome shotgun (WGS) entry which is preliminary data.</text>
</comment>
<gene>
    <name evidence="2" type="ORF">QWZ15_15990</name>
</gene>
<dbReference type="EMBL" id="JAUFQS010000026">
    <property type="protein sequence ID" value="MDN3689335.1"/>
    <property type="molecule type" value="Genomic_DNA"/>
</dbReference>
<evidence type="ECO:0000259" key="1">
    <source>
        <dbReference type="Pfam" id="PF00027"/>
    </source>
</evidence>
<evidence type="ECO:0000313" key="3">
    <source>
        <dbReference type="Proteomes" id="UP001236663"/>
    </source>
</evidence>
<feature type="domain" description="Cyclic nucleotide-binding" evidence="1">
    <location>
        <begin position="45"/>
        <end position="131"/>
    </location>
</feature>
<organism evidence="2 3">
    <name type="scientific">Cyclobacterium jeungdonense</name>
    <dbReference type="NCBI Taxonomy" id="708087"/>
    <lineage>
        <taxon>Bacteria</taxon>
        <taxon>Pseudomonadati</taxon>
        <taxon>Bacteroidota</taxon>
        <taxon>Cytophagia</taxon>
        <taxon>Cytophagales</taxon>
        <taxon>Cyclobacteriaceae</taxon>
        <taxon>Cyclobacterium</taxon>
    </lineage>
</organism>
<proteinExistence type="predicted"/>
<dbReference type="Pfam" id="PF00027">
    <property type="entry name" value="cNMP_binding"/>
    <property type="match status" value="1"/>
</dbReference>
<dbReference type="InterPro" id="IPR018490">
    <property type="entry name" value="cNMP-bd_dom_sf"/>
</dbReference>
<dbReference type="SUPFAM" id="SSF51206">
    <property type="entry name" value="cAMP-binding domain-like"/>
    <property type="match status" value="1"/>
</dbReference>
<dbReference type="CDD" id="cd00038">
    <property type="entry name" value="CAP_ED"/>
    <property type="match status" value="1"/>
</dbReference>
<protein>
    <submittedName>
        <fullName evidence="2">Cyclic nucleotide-binding domain-containing protein</fullName>
    </submittedName>
</protein>
<sequence>MSLPQPSLSAEEYKQHLQTARELLHAYLPMSDEQWEVFNQGFKHQKYKKDNFILNEGDTEKYLSIVLIGSTRHYLMVKGEERSFDFSFQHEFSCSYSSFIQQEPSQFCVQAMEESVLASLPYRFLRQSYKQYPESNYFGRTAVEQYYLWREKREISLMVDSAREQYIKLLEKYPIYLEQVPLKYLASYLIMQPESLSRIRKKLLEAS</sequence>
<evidence type="ECO:0000313" key="2">
    <source>
        <dbReference type="EMBL" id="MDN3689335.1"/>
    </source>
</evidence>
<dbReference type="Gene3D" id="2.60.120.10">
    <property type="entry name" value="Jelly Rolls"/>
    <property type="match status" value="1"/>
</dbReference>
<dbReference type="RefSeq" id="WP_163386237.1">
    <property type="nucleotide sequence ID" value="NZ_JAUFQS010000026.1"/>
</dbReference>
<dbReference type="Proteomes" id="UP001236663">
    <property type="component" value="Unassembled WGS sequence"/>
</dbReference>
<accession>A0ABT8C965</accession>
<keyword evidence="3" id="KW-1185">Reference proteome</keyword>
<reference evidence="3" key="1">
    <citation type="journal article" date="2019" name="Int. J. Syst. Evol. Microbiol.">
        <title>The Global Catalogue of Microorganisms (GCM) 10K type strain sequencing project: providing services to taxonomists for standard genome sequencing and annotation.</title>
        <authorList>
            <consortium name="The Broad Institute Genomics Platform"/>
            <consortium name="The Broad Institute Genome Sequencing Center for Infectious Disease"/>
            <person name="Wu L."/>
            <person name="Ma J."/>
        </authorList>
    </citation>
    <scope>NUCLEOTIDE SEQUENCE [LARGE SCALE GENOMIC DNA]</scope>
    <source>
        <strain evidence="3">CECT 7706</strain>
    </source>
</reference>
<dbReference type="InterPro" id="IPR000595">
    <property type="entry name" value="cNMP-bd_dom"/>
</dbReference>